<comment type="caution">
    <text evidence="1">The sequence shown here is derived from an EMBL/GenBank/DDBJ whole genome shotgun (WGS) entry which is preliminary data.</text>
</comment>
<dbReference type="OrthoDB" id="1081992at2"/>
<dbReference type="PROSITE" id="PS51257">
    <property type="entry name" value="PROKAR_LIPOPROTEIN"/>
    <property type="match status" value="1"/>
</dbReference>
<keyword evidence="2" id="KW-1185">Reference proteome</keyword>
<evidence type="ECO:0000313" key="2">
    <source>
        <dbReference type="Proteomes" id="UP000004394"/>
    </source>
</evidence>
<dbReference type="BioCyc" id="PMAR862515-HMP:GMOO-2121-MONOMER"/>
<dbReference type="InterPro" id="IPR032276">
    <property type="entry name" value="DUF4836"/>
</dbReference>
<dbReference type="AlphaFoldDB" id="E0NV86"/>
<dbReference type="RefSeq" id="WP_006950441.1">
    <property type="nucleotide sequence ID" value="NZ_BAJI01000022.1"/>
</dbReference>
<name>E0NV86_9BACT</name>
<evidence type="ECO:0008006" key="3">
    <source>
        <dbReference type="Google" id="ProtNLM"/>
    </source>
</evidence>
<reference evidence="1" key="1">
    <citation type="submission" date="2010-07" db="EMBL/GenBank/DDBJ databases">
        <authorList>
            <person name="Muzny D."/>
            <person name="Qin X."/>
            <person name="Deng J."/>
            <person name="Jiang H."/>
            <person name="Liu Y."/>
            <person name="Qu J."/>
            <person name="Song X.-Z."/>
            <person name="Zhang L."/>
            <person name="Thornton R."/>
            <person name="Coyle M."/>
            <person name="Francisco L."/>
            <person name="Jackson L."/>
            <person name="Javaid M."/>
            <person name="Korchina V."/>
            <person name="Kovar C."/>
            <person name="Mata R."/>
            <person name="Mathew T."/>
            <person name="Ngo R."/>
            <person name="Nguyen L."/>
            <person name="Nguyen N."/>
            <person name="Okwuonu G."/>
            <person name="Ongeri F."/>
            <person name="Pham C."/>
            <person name="Simmons D."/>
            <person name="Wilczek-Boney K."/>
            <person name="Hale W."/>
            <person name="Jakkamsetti A."/>
            <person name="Pham P."/>
            <person name="Ruth R."/>
            <person name="San Lucas F."/>
            <person name="Warren J."/>
            <person name="Zhang J."/>
            <person name="Zhao Z."/>
            <person name="Zhou C."/>
            <person name="Zhu D."/>
            <person name="Lee S."/>
            <person name="Bess C."/>
            <person name="Blankenburg K."/>
            <person name="Forbes L."/>
            <person name="Fu Q."/>
            <person name="Gubbala S."/>
            <person name="Hirani K."/>
            <person name="Jayaseelan J.C."/>
            <person name="Lara F."/>
            <person name="Munidasa M."/>
            <person name="Palculict T."/>
            <person name="Patil S."/>
            <person name="Pu L.-L."/>
            <person name="Saada N."/>
            <person name="Tang L."/>
            <person name="Weissenberger G."/>
            <person name="Zhu Y."/>
            <person name="Hemphill L."/>
            <person name="Shang Y."/>
            <person name="Youmans B."/>
            <person name="Ayvaz T."/>
            <person name="Ross M."/>
            <person name="Santibanez J."/>
            <person name="Aqrawi P."/>
            <person name="Gross S."/>
            <person name="Joshi V."/>
            <person name="Fowler G."/>
            <person name="Nazareth L."/>
            <person name="Reid J."/>
            <person name="Worley K."/>
            <person name="Petrosino J."/>
            <person name="Highlander S."/>
            <person name="Gibbs R."/>
        </authorList>
    </citation>
    <scope>NUCLEOTIDE SEQUENCE [LARGE SCALE GENOMIC DNA]</scope>
    <source>
        <strain evidence="1">DSM 16973</strain>
    </source>
</reference>
<dbReference type="EMBL" id="AEEI01000057">
    <property type="protein sequence ID" value="EFM00997.1"/>
    <property type="molecule type" value="Genomic_DNA"/>
</dbReference>
<protein>
    <recommendedName>
        <fullName evidence="3">DUF4836 domain-containing protein</fullName>
    </recommendedName>
</protein>
<organism evidence="1 2">
    <name type="scientific">Hoylesella marshii DSM 16973 = JCM 13450</name>
    <dbReference type="NCBI Taxonomy" id="862515"/>
    <lineage>
        <taxon>Bacteria</taxon>
        <taxon>Pseudomonadati</taxon>
        <taxon>Bacteroidota</taxon>
        <taxon>Bacteroidia</taxon>
        <taxon>Bacteroidales</taxon>
        <taxon>Prevotellaceae</taxon>
        <taxon>Hoylesella</taxon>
    </lineage>
</organism>
<evidence type="ECO:0000313" key="1">
    <source>
        <dbReference type="EMBL" id="EFM00997.1"/>
    </source>
</evidence>
<dbReference type="Proteomes" id="UP000004394">
    <property type="component" value="Unassembled WGS sequence"/>
</dbReference>
<dbReference type="Pfam" id="PF16120">
    <property type="entry name" value="DUF4836"/>
    <property type="match status" value="1"/>
</dbReference>
<sequence length="455" mass="49844">MKRIIEIFLFSAAGLFTACSGSDYLNSVPRESTALIAVDVPKLAESTTTDGEKSKTFLQSLLGIKDVTDCGIDLTSKMYLFVSPDGNLGLCAKVSDKTDLEDLFKAQQKCGNCTPITEKKGFRFTVLKDAWIAGFSKNALLVMGPVVAEAKAELQRQMVKYLDAEEENGIKASPLYDRLEAMQSSVAMVAQAQALPEKFVAPFTLGAPKDADASQICLAAEMRVQKDCLQITGEAFSLNSSIDKALKGAAQSYCPIQGQYIKCMSEDAVMGLFMNADGHRLLDLLRSNKSLQLMLAGINAAVDMDKIIRSIDGDVAFIIPTYRENELQMMMGAQLAKRDFLSDVTYWKKSVPTGSRITDEGKDAYRFTDGTTNFYFGVSADNQFYAGSSAERANAVLHPSRQPMPSTLLNEMKGQKMCMILNLDALRKSNETVKTVLSLLTPLFGDVHAVVYRLK</sequence>
<accession>E0NV86</accession>
<dbReference type="HOGENOM" id="CLU_601112_0_0_10"/>
<dbReference type="eggNOG" id="ENOG50332SD">
    <property type="taxonomic scope" value="Bacteria"/>
</dbReference>
<dbReference type="STRING" id="862515.HMPREF0658_2091"/>
<gene>
    <name evidence="1" type="ORF">HMPREF0658_2091</name>
</gene>
<proteinExistence type="predicted"/>